<keyword evidence="7" id="KW-1185">Reference proteome</keyword>
<evidence type="ECO:0000256" key="1">
    <source>
        <dbReference type="ARBA" id="ARBA00022737"/>
    </source>
</evidence>
<dbReference type="OrthoDB" id="5612599at2"/>
<reference evidence="6 7" key="1">
    <citation type="journal article" date="2019" name="Front. Microbiol.">
        <title>Genomes of Neutrophilic Sulfur-Oxidizing Chemolithoautotrophs Representing 9 Proteobacterial Species From 8 Genera.</title>
        <authorList>
            <person name="Watanabe T."/>
            <person name="Kojima H."/>
            <person name="Umezawa K."/>
            <person name="Hori C."/>
            <person name="Takasuka T.E."/>
            <person name="Kato Y."/>
            <person name="Fukui M."/>
        </authorList>
    </citation>
    <scope>NUCLEOTIDE SEQUENCE [LARGE SCALE GENOMIC DNA]</scope>
    <source>
        <strain evidence="6 7">TTN</strain>
    </source>
</reference>
<dbReference type="SUPFAM" id="SSF48452">
    <property type="entry name" value="TPR-like"/>
    <property type="match status" value="1"/>
</dbReference>
<feature type="repeat" description="TPR" evidence="3">
    <location>
        <begin position="235"/>
        <end position="268"/>
    </location>
</feature>
<proteinExistence type="predicted"/>
<dbReference type="AlphaFoldDB" id="A0A401JCS2"/>
<feature type="repeat" description="TPR" evidence="3">
    <location>
        <begin position="301"/>
        <end position="334"/>
    </location>
</feature>
<evidence type="ECO:0008006" key="8">
    <source>
        <dbReference type="Google" id="ProtNLM"/>
    </source>
</evidence>
<dbReference type="RefSeq" id="WP_124704259.1">
    <property type="nucleotide sequence ID" value="NZ_BGOW01000010.1"/>
</dbReference>
<organism evidence="6 7">
    <name type="scientific">Sulfuriferula multivorans</name>
    <dbReference type="NCBI Taxonomy" id="1559896"/>
    <lineage>
        <taxon>Bacteria</taxon>
        <taxon>Pseudomonadati</taxon>
        <taxon>Pseudomonadota</taxon>
        <taxon>Betaproteobacteria</taxon>
        <taxon>Nitrosomonadales</taxon>
        <taxon>Sulfuricellaceae</taxon>
        <taxon>Sulfuriferula</taxon>
    </lineage>
</organism>
<feature type="transmembrane region" description="Helical" evidence="5">
    <location>
        <begin position="74"/>
        <end position="95"/>
    </location>
</feature>
<evidence type="ECO:0000256" key="5">
    <source>
        <dbReference type="SAM" id="Phobius"/>
    </source>
</evidence>
<feature type="compositionally biased region" description="Low complexity" evidence="4">
    <location>
        <begin position="115"/>
        <end position="149"/>
    </location>
</feature>
<dbReference type="SMART" id="SM00028">
    <property type="entry name" value="TPR"/>
    <property type="match status" value="3"/>
</dbReference>
<dbReference type="Gene3D" id="1.25.40.10">
    <property type="entry name" value="Tetratricopeptide repeat domain"/>
    <property type="match status" value="2"/>
</dbReference>
<keyword evidence="1" id="KW-0677">Repeat</keyword>
<keyword evidence="2 3" id="KW-0802">TPR repeat</keyword>
<feature type="region of interest" description="Disordered" evidence="4">
    <location>
        <begin position="115"/>
        <end position="170"/>
    </location>
</feature>
<protein>
    <recommendedName>
        <fullName evidence="8">Tetratricopeptide repeat protein</fullName>
    </recommendedName>
</protein>
<dbReference type="EMBL" id="BGOW01000010">
    <property type="protein sequence ID" value="GBL45443.1"/>
    <property type="molecule type" value="Genomic_DNA"/>
</dbReference>
<keyword evidence="5" id="KW-0812">Transmembrane</keyword>
<evidence type="ECO:0000313" key="6">
    <source>
        <dbReference type="EMBL" id="GBL45443.1"/>
    </source>
</evidence>
<dbReference type="PANTHER" id="PTHR44943">
    <property type="entry name" value="CELLULOSE SYNTHASE OPERON PROTEIN C"/>
    <property type="match status" value="1"/>
</dbReference>
<keyword evidence="5" id="KW-1133">Transmembrane helix</keyword>
<dbReference type="Pfam" id="PF13432">
    <property type="entry name" value="TPR_16"/>
    <property type="match status" value="2"/>
</dbReference>
<evidence type="ECO:0000256" key="2">
    <source>
        <dbReference type="ARBA" id="ARBA00022803"/>
    </source>
</evidence>
<sequence>MSLLLKALKQAGDKSAGGGARNPSATLADSLSLEPISGPASDGIPYAGRENAAPRFNSAQAAWYTPWLSGQRSIVPVIAVLAALFMLIYGAFVYWQIRTPPAQAIAVTQRSAAPAPLSPAAAPTPPAAVSSQAPVSALPEIQPTIQPAPAAVPTPPVKTDPIPQWGSGDVIRDTLPAEHKQTAVTPRATYKPLPFAMQTERINPQLQDAYQAYQAGRTREARSLYLQIPDGERNVDVQLGLAAIALRDNNTPAAAHYYQRVLELDPRNITANSALINMLGDADPNASEQRLKTLIASQPSAQLYFSLGNLYAGQVRWPDAEQAYFEAYQKNPANADYAYNLAVSLEHINQSKPALNYYQKARDLMQPGNVQFDPVRLDARINQLKARQE</sequence>
<dbReference type="InterPro" id="IPR011990">
    <property type="entry name" value="TPR-like_helical_dom_sf"/>
</dbReference>
<dbReference type="InterPro" id="IPR019734">
    <property type="entry name" value="TPR_rpt"/>
</dbReference>
<dbReference type="PANTHER" id="PTHR44943:SF8">
    <property type="entry name" value="TPR REPEAT-CONTAINING PROTEIN MJ0263"/>
    <property type="match status" value="1"/>
</dbReference>
<name>A0A401JCS2_9PROT</name>
<dbReference type="Proteomes" id="UP000286806">
    <property type="component" value="Unassembled WGS sequence"/>
</dbReference>
<comment type="caution">
    <text evidence="6">The sequence shown here is derived from an EMBL/GenBank/DDBJ whole genome shotgun (WGS) entry which is preliminary data.</text>
</comment>
<dbReference type="PROSITE" id="PS50005">
    <property type="entry name" value="TPR"/>
    <property type="match status" value="2"/>
</dbReference>
<evidence type="ECO:0000313" key="7">
    <source>
        <dbReference type="Proteomes" id="UP000286806"/>
    </source>
</evidence>
<gene>
    <name evidence="6" type="ORF">SFMTTN_1250</name>
</gene>
<evidence type="ECO:0000256" key="4">
    <source>
        <dbReference type="SAM" id="MobiDB-lite"/>
    </source>
</evidence>
<keyword evidence="5" id="KW-0472">Membrane</keyword>
<evidence type="ECO:0000256" key="3">
    <source>
        <dbReference type="PROSITE-ProRule" id="PRU00339"/>
    </source>
</evidence>
<dbReference type="InterPro" id="IPR051685">
    <property type="entry name" value="Ycf3/AcsC/BcsC/TPR_MFPF"/>
</dbReference>
<accession>A0A401JCS2</accession>